<dbReference type="InterPro" id="IPR036361">
    <property type="entry name" value="SAP_dom_sf"/>
</dbReference>
<feature type="region of interest" description="Disordered" evidence="2">
    <location>
        <begin position="113"/>
        <end position="170"/>
    </location>
</feature>
<dbReference type="Gene3D" id="1.10.720.30">
    <property type="entry name" value="SAP domain"/>
    <property type="match status" value="1"/>
</dbReference>
<dbReference type="KEGG" id="tcz:108762227"/>
<protein>
    <recommendedName>
        <fullName evidence="3">SAP domain-containing protein</fullName>
    </recommendedName>
</protein>
<feature type="domain" description="SAP" evidence="3">
    <location>
        <begin position="1"/>
        <end position="35"/>
    </location>
</feature>
<feature type="region of interest" description="Disordered" evidence="2">
    <location>
        <begin position="202"/>
        <end position="226"/>
    </location>
</feature>
<dbReference type="AlphaFoldDB" id="A0A151J673"/>
<organism evidence="4 5">
    <name type="scientific">Trachymyrmex cornetzi</name>
    <dbReference type="NCBI Taxonomy" id="471704"/>
    <lineage>
        <taxon>Eukaryota</taxon>
        <taxon>Metazoa</taxon>
        <taxon>Ecdysozoa</taxon>
        <taxon>Arthropoda</taxon>
        <taxon>Hexapoda</taxon>
        <taxon>Insecta</taxon>
        <taxon>Pterygota</taxon>
        <taxon>Neoptera</taxon>
        <taxon>Endopterygota</taxon>
        <taxon>Hymenoptera</taxon>
        <taxon>Apocrita</taxon>
        <taxon>Aculeata</taxon>
        <taxon>Formicoidea</taxon>
        <taxon>Formicidae</taxon>
        <taxon>Myrmicinae</taxon>
        <taxon>Trachymyrmex</taxon>
    </lineage>
</organism>
<dbReference type="OrthoDB" id="7698374at2759"/>
<dbReference type="Proteomes" id="UP000078492">
    <property type="component" value="Unassembled WGS sequence"/>
</dbReference>
<dbReference type="InterPro" id="IPR036875">
    <property type="entry name" value="Znf_CCHC_sf"/>
</dbReference>
<accession>A0A151J673</accession>
<name>A0A151J673_9HYME</name>
<sequence>MKELTTSELRVILKFKKLPTTGLKEDLIRRLQVDQQYPSQTIKKSNALLSEKERKQATDVTAIRYFTNMSITQKENELYRREAILYRKEKELAERELAFMKKELEKIQQVQINTNGRTHEKSRCFHKTLDDRHSGGDRLVPKRDEDTKQRTERKREQSKTPSRCLNCGQRDHSEANCRTKYKDAKYHFKYTKRHVASEYYNKNEERRHTYAREKPESSRPGPRRTIQIETPARYYGRRGFHFPDVK</sequence>
<dbReference type="Pfam" id="PF02037">
    <property type="entry name" value="SAP"/>
    <property type="match status" value="1"/>
</dbReference>
<dbReference type="GO" id="GO:0003676">
    <property type="term" value="F:nucleic acid binding"/>
    <property type="evidence" value="ECO:0007669"/>
    <property type="project" value="InterPro"/>
</dbReference>
<evidence type="ECO:0000259" key="3">
    <source>
        <dbReference type="PROSITE" id="PS50800"/>
    </source>
</evidence>
<dbReference type="SUPFAM" id="SSF57756">
    <property type="entry name" value="Retrovirus zinc finger-like domains"/>
    <property type="match status" value="1"/>
</dbReference>
<evidence type="ECO:0000256" key="1">
    <source>
        <dbReference type="SAM" id="Coils"/>
    </source>
</evidence>
<keyword evidence="1" id="KW-0175">Coiled coil</keyword>
<dbReference type="GO" id="GO:0008270">
    <property type="term" value="F:zinc ion binding"/>
    <property type="evidence" value="ECO:0007669"/>
    <property type="project" value="InterPro"/>
</dbReference>
<dbReference type="PROSITE" id="PS50800">
    <property type="entry name" value="SAP"/>
    <property type="match status" value="1"/>
</dbReference>
<feature type="coiled-coil region" evidence="1">
    <location>
        <begin position="76"/>
        <end position="110"/>
    </location>
</feature>
<dbReference type="SMART" id="SM00513">
    <property type="entry name" value="SAP"/>
    <property type="match status" value="1"/>
</dbReference>
<reference evidence="4 5" key="1">
    <citation type="submission" date="2015-09" db="EMBL/GenBank/DDBJ databases">
        <title>Trachymyrmex cornetzi WGS genome.</title>
        <authorList>
            <person name="Nygaard S."/>
            <person name="Hu H."/>
            <person name="Boomsma J."/>
            <person name="Zhang G."/>
        </authorList>
    </citation>
    <scope>NUCLEOTIDE SEQUENCE [LARGE SCALE GENOMIC DNA]</scope>
    <source>
        <strain evidence="4">Tcor2-1</strain>
        <tissue evidence="4">Whole body</tissue>
    </source>
</reference>
<feature type="compositionally biased region" description="Basic and acidic residues" evidence="2">
    <location>
        <begin position="202"/>
        <end position="217"/>
    </location>
</feature>
<dbReference type="SUPFAM" id="SSF68906">
    <property type="entry name" value="SAP domain"/>
    <property type="match status" value="1"/>
</dbReference>
<dbReference type="InterPro" id="IPR003034">
    <property type="entry name" value="SAP_dom"/>
</dbReference>
<evidence type="ECO:0000313" key="5">
    <source>
        <dbReference type="Proteomes" id="UP000078492"/>
    </source>
</evidence>
<evidence type="ECO:0000313" key="4">
    <source>
        <dbReference type="EMBL" id="KYN18705.1"/>
    </source>
</evidence>
<gene>
    <name evidence="4" type="ORF">ALC57_08999</name>
</gene>
<dbReference type="EMBL" id="KQ979878">
    <property type="protein sequence ID" value="KYN18705.1"/>
    <property type="molecule type" value="Genomic_DNA"/>
</dbReference>
<feature type="compositionally biased region" description="Basic and acidic residues" evidence="2">
    <location>
        <begin position="117"/>
        <end position="158"/>
    </location>
</feature>
<keyword evidence="5" id="KW-1185">Reference proteome</keyword>
<evidence type="ECO:0000256" key="2">
    <source>
        <dbReference type="SAM" id="MobiDB-lite"/>
    </source>
</evidence>
<proteinExistence type="predicted"/>